<feature type="compositionally biased region" description="Basic and acidic residues" evidence="1">
    <location>
        <begin position="36"/>
        <end position="46"/>
    </location>
</feature>
<name>A0A940WWS8_9BACI</name>
<organism evidence="2 3">
    <name type="scientific">Halalkalibacter suaedae</name>
    <dbReference type="NCBI Taxonomy" id="2822140"/>
    <lineage>
        <taxon>Bacteria</taxon>
        <taxon>Bacillati</taxon>
        <taxon>Bacillota</taxon>
        <taxon>Bacilli</taxon>
        <taxon>Bacillales</taxon>
        <taxon>Bacillaceae</taxon>
        <taxon>Halalkalibacter</taxon>
    </lineage>
</organism>
<dbReference type="AlphaFoldDB" id="A0A940WWS8"/>
<proteinExistence type="predicted"/>
<evidence type="ECO:0000313" key="3">
    <source>
        <dbReference type="Proteomes" id="UP000678228"/>
    </source>
</evidence>
<dbReference type="EMBL" id="JAGKSQ010000005">
    <property type="protein sequence ID" value="MBP3952052.1"/>
    <property type="molecule type" value="Genomic_DNA"/>
</dbReference>
<evidence type="ECO:0000313" key="2">
    <source>
        <dbReference type="EMBL" id="MBP3952052.1"/>
    </source>
</evidence>
<accession>A0A940WWS8</accession>
<protein>
    <submittedName>
        <fullName evidence="2">Uncharacterized protein</fullName>
    </submittedName>
</protein>
<sequence>MKHNQGKRQNEEYANEFGIPHSIQEMDAKANMLQKKEIKNEEEISKNKKKNAKKA</sequence>
<dbReference type="Proteomes" id="UP000678228">
    <property type="component" value="Unassembled WGS sequence"/>
</dbReference>
<feature type="region of interest" description="Disordered" evidence="1">
    <location>
        <begin position="36"/>
        <end position="55"/>
    </location>
</feature>
<evidence type="ECO:0000256" key="1">
    <source>
        <dbReference type="SAM" id="MobiDB-lite"/>
    </source>
</evidence>
<feature type="region of interest" description="Disordered" evidence="1">
    <location>
        <begin position="1"/>
        <end position="21"/>
    </location>
</feature>
<keyword evidence="3" id="KW-1185">Reference proteome</keyword>
<reference evidence="2" key="1">
    <citation type="submission" date="2021-03" db="EMBL/GenBank/DDBJ databases">
        <title>Bacillus suaedae sp. nov., isolated from Suaeda aralocaspica.</title>
        <authorList>
            <person name="Lei R.F.R."/>
        </authorList>
    </citation>
    <scope>NUCLEOTIDE SEQUENCE</scope>
    <source>
        <strain evidence="2">YZJH907-2</strain>
    </source>
</reference>
<gene>
    <name evidence="2" type="ORF">J7W16_13005</name>
</gene>
<comment type="caution">
    <text evidence="2">The sequence shown here is derived from an EMBL/GenBank/DDBJ whole genome shotgun (WGS) entry which is preliminary data.</text>
</comment>
<dbReference type="RefSeq" id="WP_210597754.1">
    <property type="nucleotide sequence ID" value="NZ_JAGKSQ010000005.1"/>
</dbReference>